<dbReference type="InterPro" id="IPR013078">
    <property type="entry name" value="His_Pase_superF_clade-1"/>
</dbReference>
<dbReference type="GO" id="GO:0016791">
    <property type="term" value="F:phosphatase activity"/>
    <property type="evidence" value="ECO:0007669"/>
    <property type="project" value="TreeGrafter"/>
</dbReference>
<evidence type="ECO:0000313" key="1">
    <source>
        <dbReference type="EMBL" id="CAB4685437.1"/>
    </source>
</evidence>
<dbReference type="SUPFAM" id="SSF53254">
    <property type="entry name" value="Phosphoglycerate mutase-like"/>
    <property type="match status" value="1"/>
</dbReference>
<protein>
    <submittedName>
        <fullName evidence="1">Unannotated protein</fullName>
    </submittedName>
</protein>
<dbReference type="PANTHER" id="PTHR48100:SF62">
    <property type="entry name" value="GLUCOSYL-3-PHOSPHOGLYCERATE PHOSPHATASE"/>
    <property type="match status" value="1"/>
</dbReference>
<dbReference type="AlphaFoldDB" id="A0A6J6NGH0"/>
<organism evidence="1">
    <name type="scientific">freshwater metagenome</name>
    <dbReference type="NCBI Taxonomy" id="449393"/>
    <lineage>
        <taxon>unclassified sequences</taxon>
        <taxon>metagenomes</taxon>
        <taxon>ecological metagenomes</taxon>
    </lineage>
</organism>
<dbReference type="CDD" id="cd07067">
    <property type="entry name" value="HP_PGM_like"/>
    <property type="match status" value="1"/>
</dbReference>
<name>A0A6J6NGH0_9ZZZZ</name>
<dbReference type="EMBL" id="CAEZXS010000005">
    <property type="protein sequence ID" value="CAB4685437.1"/>
    <property type="molecule type" value="Genomic_DNA"/>
</dbReference>
<gene>
    <name evidence="1" type="ORF">UFOPK2582_00088</name>
</gene>
<dbReference type="GO" id="GO:0005737">
    <property type="term" value="C:cytoplasm"/>
    <property type="evidence" value="ECO:0007669"/>
    <property type="project" value="TreeGrafter"/>
</dbReference>
<dbReference type="InterPro" id="IPR050275">
    <property type="entry name" value="PGM_Phosphatase"/>
</dbReference>
<dbReference type="PANTHER" id="PTHR48100">
    <property type="entry name" value="BROAD-SPECIFICITY PHOSPHATASE YOR283W-RELATED"/>
    <property type="match status" value="1"/>
</dbReference>
<reference evidence="1" key="1">
    <citation type="submission" date="2020-05" db="EMBL/GenBank/DDBJ databases">
        <authorList>
            <person name="Chiriac C."/>
            <person name="Salcher M."/>
            <person name="Ghai R."/>
            <person name="Kavagutti S V."/>
        </authorList>
    </citation>
    <scope>NUCLEOTIDE SEQUENCE</scope>
</reference>
<dbReference type="InterPro" id="IPR022492">
    <property type="entry name" value="Phosphomutase_MSMEG4193_put"/>
</dbReference>
<proteinExistence type="predicted"/>
<dbReference type="Gene3D" id="3.40.50.1240">
    <property type="entry name" value="Phosphoglycerate mutase-like"/>
    <property type="match status" value="1"/>
</dbReference>
<sequence length="224" mass="23739">MATRTARKAGSKAKPAHTSTLILLVRHGQTSTTGAVLPGRAKGLDLAETGRAQAQAAADRIGKLNKIDAVYASPLERTQQTAAPIGRSTKQRVRSAKGLLECEFGDWTGAKLSDLRKLPEWSQVQNNPSGFRFPGGESFTEMQTRIWNELQRLVAAHPGGKVVAVSHADPIKAAVAMATGVHLDLFQRIVISPCSITPLLFTPSGPVVLAVNSTGDDLSTLAPS</sequence>
<dbReference type="NCBIfam" id="TIGR03848">
    <property type="entry name" value="MSMEG_4193"/>
    <property type="match status" value="1"/>
</dbReference>
<dbReference type="SMART" id="SM00855">
    <property type="entry name" value="PGAM"/>
    <property type="match status" value="1"/>
</dbReference>
<dbReference type="Pfam" id="PF00300">
    <property type="entry name" value="His_Phos_1"/>
    <property type="match status" value="1"/>
</dbReference>
<accession>A0A6J6NGH0</accession>
<dbReference type="InterPro" id="IPR029033">
    <property type="entry name" value="His_PPase_superfam"/>
</dbReference>